<gene>
    <name evidence="1" type="ORF">Ae201684_003155</name>
</gene>
<protein>
    <recommendedName>
        <fullName evidence="3">Alpha 1,4-glycosyltransferase domain-containing protein</fullName>
    </recommendedName>
</protein>
<dbReference type="VEuPathDB" id="FungiDB:AeMF1_004026"/>
<dbReference type="EMBL" id="VJMJ01000036">
    <property type="protein sequence ID" value="KAF0741470.1"/>
    <property type="molecule type" value="Genomic_DNA"/>
</dbReference>
<dbReference type="Proteomes" id="UP000481153">
    <property type="component" value="Unassembled WGS sequence"/>
</dbReference>
<dbReference type="AlphaFoldDB" id="A0A6G0XM29"/>
<dbReference type="PANTHER" id="PTHR31834">
    <property type="entry name" value="INITIATION-SPECIFIC ALPHA-1,6-MANNOSYLTRANSFERASE"/>
    <property type="match status" value="1"/>
</dbReference>
<dbReference type="GO" id="GO:0006487">
    <property type="term" value="P:protein N-linked glycosylation"/>
    <property type="evidence" value="ECO:0007669"/>
    <property type="project" value="TreeGrafter"/>
</dbReference>
<organism evidence="1 2">
    <name type="scientific">Aphanomyces euteiches</name>
    <dbReference type="NCBI Taxonomy" id="100861"/>
    <lineage>
        <taxon>Eukaryota</taxon>
        <taxon>Sar</taxon>
        <taxon>Stramenopiles</taxon>
        <taxon>Oomycota</taxon>
        <taxon>Saprolegniomycetes</taxon>
        <taxon>Saprolegniales</taxon>
        <taxon>Verrucalvaceae</taxon>
        <taxon>Aphanomyces</taxon>
    </lineage>
</organism>
<dbReference type="Pfam" id="PF04488">
    <property type="entry name" value="Gly_transf_sug"/>
    <property type="match status" value="1"/>
</dbReference>
<evidence type="ECO:0000313" key="2">
    <source>
        <dbReference type="Proteomes" id="UP000481153"/>
    </source>
</evidence>
<proteinExistence type="predicted"/>
<dbReference type="GO" id="GO:0000009">
    <property type="term" value="F:alpha-1,6-mannosyltransferase activity"/>
    <property type="evidence" value="ECO:0007669"/>
    <property type="project" value="InterPro"/>
</dbReference>
<sequence length="301" mass="34063">MHMALMPQVLSIHRKIAPTRMRNIRVEDKAAPARVQDVRSEDKAAEETCRVQFVFAGSKYDYSNFPSLQSWLRYADPKCPIEFIRANHPFLAQLSPAQARMFNDVAFLPIIQADMLKLFAVYYIGGVVVDLDVEALKPYPQQWTGPDTVLSTCDVVLGIEVNCFDRICVRGIVRRGQIQNWAMYSRRPRSPFLGELLDFIVEKYEANAPLQKNVSVQEVAGSGPITDFIRVYGNFTRPHYRVQNAPRGNTLYSDPSSVLRIVKSAEEVCIVGARYTGGDCAGMTECVLSHRYEGSWKETTR</sequence>
<keyword evidence="2" id="KW-1185">Reference proteome</keyword>
<name>A0A6G0XM29_9STRA</name>
<evidence type="ECO:0000313" key="1">
    <source>
        <dbReference type="EMBL" id="KAF0741470.1"/>
    </source>
</evidence>
<dbReference type="Gene3D" id="3.90.550.20">
    <property type="match status" value="1"/>
</dbReference>
<comment type="caution">
    <text evidence="1">The sequence shown here is derived from an EMBL/GenBank/DDBJ whole genome shotgun (WGS) entry which is preliminary data.</text>
</comment>
<evidence type="ECO:0008006" key="3">
    <source>
        <dbReference type="Google" id="ProtNLM"/>
    </source>
</evidence>
<accession>A0A6G0XM29</accession>
<dbReference type="PANTHER" id="PTHR31834:SF1">
    <property type="entry name" value="INITIATION-SPECIFIC ALPHA-1,6-MANNOSYLTRANSFERASE"/>
    <property type="match status" value="1"/>
</dbReference>
<dbReference type="InterPro" id="IPR007577">
    <property type="entry name" value="GlycoTrfase_DXD_sugar-bd_CS"/>
</dbReference>
<reference evidence="1 2" key="1">
    <citation type="submission" date="2019-07" db="EMBL/GenBank/DDBJ databases">
        <title>Genomics analysis of Aphanomyces spp. identifies a new class of oomycete effector associated with host adaptation.</title>
        <authorList>
            <person name="Gaulin E."/>
        </authorList>
    </citation>
    <scope>NUCLEOTIDE SEQUENCE [LARGE SCALE GENOMIC DNA]</scope>
    <source>
        <strain evidence="1 2">ATCC 201684</strain>
    </source>
</reference>
<dbReference type="GO" id="GO:0000136">
    <property type="term" value="C:mannan polymerase complex"/>
    <property type="evidence" value="ECO:0007669"/>
    <property type="project" value="TreeGrafter"/>
</dbReference>
<dbReference type="InterPro" id="IPR039367">
    <property type="entry name" value="Och1-like"/>
</dbReference>